<dbReference type="Proteomes" id="UP000230069">
    <property type="component" value="Unassembled WGS sequence"/>
</dbReference>
<dbReference type="Pfam" id="PF16100">
    <property type="entry name" value="RMI2"/>
    <property type="match status" value="1"/>
</dbReference>
<dbReference type="InterPro" id="IPR012340">
    <property type="entry name" value="NA-bd_OB-fold"/>
</dbReference>
<evidence type="ECO:0008006" key="3">
    <source>
        <dbReference type="Google" id="ProtNLM"/>
    </source>
</evidence>
<dbReference type="GO" id="GO:0043007">
    <property type="term" value="P:maintenance of rDNA"/>
    <property type="evidence" value="ECO:0007669"/>
    <property type="project" value="TreeGrafter"/>
</dbReference>
<evidence type="ECO:0000313" key="1">
    <source>
        <dbReference type="EMBL" id="PIA54869.1"/>
    </source>
</evidence>
<dbReference type="AlphaFoldDB" id="A0A2G5EGL0"/>
<proteinExistence type="predicted"/>
<gene>
    <name evidence="1" type="ORF">AQUCO_00901042v1</name>
</gene>
<keyword evidence="2" id="KW-1185">Reference proteome</keyword>
<dbReference type="FunFam" id="2.40.50.140:FF:000345">
    <property type="entry name" value="RecQ-mediated genome instability-like protein"/>
    <property type="match status" value="1"/>
</dbReference>
<dbReference type="Gene3D" id="2.40.50.140">
    <property type="entry name" value="Nucleic acid-binding proteins"/>
    <property type="match status" value="1"/>
</dbReference>
<dbReference type="PANTHER" id="PTHR33962">
    <property type="entry name" value="RECQ-MEDIATED GENOME INSTABILITY PROTEIN 2 RMI2"/>
    <property type="match status" value="1"/>
</dbReference>
<reference evidence="1 2" key="1">
    <citation type="submission" date="2017-09" db="EMBL/GenBank/DDBJ databases">
        <title>WGS assembly of Aquilegia coerulea Goldsmith.</title>
        <authorList>
            <person name="Hodges S."/>
            <person name="Kramer E."/>
            <person name="Nordborg M."/>
            <person name="Tomkins J."/>
            <person name="Borevitz J."/>
            <person name="Derieg N."/>
            <person name="Yan J."/>
            <person name="Mihaltcheva S."/>
            <person name="Hayes R.D."/>
            <person name="Rokhsar D."/>
        </authorList>
    </citation>
    <scope>NUCLEOTIDE SEQUENCE [LARGE SCALE GENOMIC DNA]</scope>
    <source>
        <strain evidence="2">cv. Goldsmith</strain>
    </source>
</reference>
<dbReference type="STRING" id="218851.A0A2G5EGL0"/>
<dbReference type="InterPro" id="IPR032245">
    <property type="entry name" value="RMI2"/>
</dbReference>
<sequence length="147" mass="17054">MRELKEREREMDYNLAALKLMCAQLKNARQTISPTEMTLAGILFQRAWLQGILVSCSQEEEEEEEEEEGVFILDDGSGLIELTLSSEFSQRNWKLGMYVMVVGACTIRTGEPPLIKVHKMVDLSPFPDREAMWHLEIIEAYKMFYEE</sequence>
<dbReference type="GO" id="GO:0033045">
    <property type="term" value="P:regulation of sister chromatid segregation"/>
    <property type="evidence" value="ECO:0007669"/>
    <property type="project" value="TreeGrafter"/>
</dbReference>
<dbReference type="GO" id="GO:0005829">
    <property type="term" value="C:cytosol"/>
    <property type="evidence" value="ECO:0007669"/>
    <property type="project" value="TreeGrafter"/>
</dbReference>
<accession>A0A2G5EGL0</accession>
<name>A0A2G5EGL0_AQUCA</name>
<dbReference type="GO" id="GO:2000042">
    <property type="term" value="P:negative regulation of double-strand break repair via homologous recombination"/>
    <property type="evidence" value="ECO:0007669"/>
    <property type="project" value="TreeGrafter"/>
</dbReference>
<dbReference type="PANTHER" id="PTHR33962:SF1">
    <property type="entry name" value="RECQ-MEDIATED GENOME INSTABILITY PROTEIN 2"/>
    <property type="match status" value="1"/>
</dbReference>
<dbReference type="InParanoid" id="A0A2G5EGL0"/>
<dbReference type="FunCoup" id="A0A2G5EGL0">
    <property type="interactions" value="85"/>
</dbReference>
<dbReference type="GO" id="GO:0006281">
    <property type="term" value="P:DNA repair"/>
    <property type="evidence" value="ECO:0007669"/>
    <property type="project" value="TreeGrafter"/>
</dbReference>
<dbReference type="OrthoDB" id="59690at2759"/>
<evidence type="ECO:0000313" key="2">
    <source>
        <dbReference type="Proteomes" id="UP000230069"/>
    </source>
</evidence>
<dbReference type="GO" id="GO:0016607">
    <property type="term" value="C:nuclear speck"/>
    <property type="evidence" value="ECO:0007669"/>
    <property type="project" value="TreeGrafter"/>
</dbReference>
<organism evidence="1 2">
    <name type="scientific">Aquilegia coerulea</name>
    <name type="common">Rocky mountain columbine</name>
    <dbReference type="NCBI Taxonomy" id="218851"/>
    <lineage>
        <taxon>Eukaryota</taxon>
        <taxon>Viridiplantae</taxon>
        <taxon>Streptophyta</taxon>
        <taxon>Embryophyta</taxon>
        <taxon>Tracheophyta</taxon>
        <taxon>Spermatophyta</taxon>
        <taxon>Magnoliopsida</taxon>
        <taxon>Ranunculales</taxon>
        <taxon>Ranunculaceae</taxon>
        <taxon>Thalictroideae</taxon>
        <taxon>Aquilegia</taxon>
    </lineage>
</organism>
<dbReference type="EMBL" id="KZ305026">
    <property type="protein sequence ID" value="PIA54869.1"/>
    <property type="molecule type" value="Genomic_DNA"/>
</dbReference>
<protein>
    <recommendedName>
        <fullName evidence="3">OB domain-containing protein</fullName>
    </recommendedName>
</protein>